<feature type="region of interest" description="Disordered" evidence="1">
    <location>
        <begin position="22"/>
        <end position="44"/>
    </location>
</feature>
<dbReference type="EMBL" id="PKIZ01000005">
    <property type="protein sequence ID" value="PKZ42157.1"/>
    <property type="molecule type" value="Genomic_DNA"/>
</dbReference>
<comment type="caution">
    <text evidence="3">The sequence shown here is derived from an EMBL/GenBank/DDBJ whole genome shotgun (WGS) entry which is preliminary data.</text>
</comment>
<dbReference type="InterPro" id="IPR006626">
    <property type="entry name" value="PbH1"/>
</dbReference>
<evidence type="ECO:0000256" key="1">
    <source>
        <dbReference type="SAM" id="MobiDB-lite"/>
    </source>
</evidence>
<gene>
    <name evidence="3" type="ORF">CYJ76_03655</name>
</gene>
<dbReference type="Gene3D" id="2.160.20.10">
    <property type="entry name" value="Single-stranded right-handed beta-helix, Pectin lyase-like"/>
    <property type="match status" value="1"/>
</dbReference>
<sequence length="455" mass="46873">MRRTTLALTLALTTPLAPLSAAGPAAAPGHGGPGGPIHGTYRVTSGADAGRGTLRAGLEAGYSRFEVARTVRTIAVESTLEYAGTRELTIDGHGATLAGDHLRTDLLHVTSGADVTLRDLTLTDGGGWTMDHVATDGEDEGSASALHVEVPAGATGTVDLTLRDVTVDGVAGHGVWVDDNAGSAASVRASVRDTTVRDSGTGAFDRDGVRVDETGEGDLVWAGRDNLFTGIGADGVELDERGAGDAVATSRGTAFTDNGTYCLPLADRTDEEELACVEDGELDLDDGIDVDEADAGSIVARVSRATVTGNADEGLDWDESGTGSVVTDITRSELSGNRDEGFKTTEEDAGDVLVTASRTRVHGNLANDGIQLEEDAAGDVHVALHRVEVTDQAEGDGVKVDEVDAGDLTMLVTRSVFGGNDGQDLDVKQADEGAGWLAVVRSGEVDAKAKGIELR</sequence>
<dbReference type="InterPro" id="IPR011050">
    <property type="entry name" value="Pectin_lyase_fold/virulence"/>
</dbReference>
<proteinExistence type="predicted"/>
<reference evidence="3 4" key="1">
    <citation type="submission" date="2017-12" db="EMBL/GenBank/DDBJ databases">
        <title>Phylogenetic diversity of female urinary microbiome.</title>
        <authorList>
            <person name="Thomas-White K."/>
            <person name="Wolfe A.J."/>
        </authorList>
    </citation>
    <scope>NUCLEOTIDE SEQUENCE [LARGE SCALE GENOMIC DNA]</scope>
    <source>
        <strain evidence="3 4">UMB1298</strain>
    </source>
</reference>
<feature type="chain" id="PRO_5038749276" description="Right handed beta helix domain-containing protein" evidence="2">
    <location>
        <begin position="22"/>
        <end position="455"/>
    </location>
</feature>
<dbReference type="SUPFAM" id="SSF51126">
    <property type="entry name" value="Pectin lyase-like"/>
    <property type="match status" value="1"/>
</dbReference>
<dbReference type="AlphaFoldDB" id="A0A2I1PBZ7"/>
<feature type="signal peptide" evidence="2">
    <location>
        <begin position="1"/>
        <end position="21"/>
    </location>
</feature>
<dbReference type="InterPro" id="IPR012334">
    <property type="entry name" value="Pectin_lyas_fold"/>
</dbReference>
<keyword evidence="2" id="KW-0732">Signal</keyword>
<evidence type="ECO:0000313" key="4">
    <source>
        <dbReference type="Proteomes" id="UP000234206"/>
    </source>
</evidence>
<dbReference type="SMART" id="SM00710">
    <property type="entry name" value="PbH1"/>
    <property type="match status" value="4"/>
</dbReference>
<dbReference type="RefSeq" id="WP_101849269.1">
    <property type="nucleotide sequence ID" value="NZ_PKIZ01000005.1"/>
</dbReference>
<dbReference type="Proteomes" id="UP000234206">
    <property type="component" value="Unassembled WGS sequence"/>
</dbReference>
<keyword evidence="4" id="KW-1185">Reference proteome</keyword>
<dbReference type="OrthoDB" id="7822025at2"/>
<protein>
    <recommendedName>
        <fullName evidence="5">Right handed beta helix domain-containing protein</fullName>
    </recommendedName>
</protein>
<evidence type="ECO:0000313" key="3">
    <source>
        <dbReference type="EMBL" id="PKZ42157.1"/>
    </source>
</evidence>
<evidence type="ECO:0008006" key="5">
    <source>
        <dbReference type="Google" id="ProtNLM"/>
    </source>
</evidence>
<evidence type="ECO:0000256" key="2">
    <source>
        <dbReference type="SAM" id="SignalP"/>
    </source>
</evidence>
<accession>A0A2I1PBZ7</accession>
<name>A0A2I1PBZ7_9MICO</name>
<organism evidence="3 4">
    <name type="scientific">Kytococcus schroeteri</name>
    <dbReference type="NCBI Taxonomy" id="138300"/>
    <lineage>
        <taxon>Bacteria</taxon>
        <taxon>Bacillati</taxon>
        <taxon>Actinomycetota</taxon>
        <taxon>Actinomycetes</taxon>
        <taxon>Micrococcales</taxon>
        <taxon>Kytococcaceae</taxon>
        <taxon>Kytococcus</taxon>
    </lineage>
</organism>